<gene>
    <name evidence="1" type="ORF">DFV45_02960</name>
</gene>
<dbReference type="AlphaFoldDB" id="A0A5W1UYR8"/>
<evidence type="ECO:0000313" key="1">
    <source>
        <dbReference type="EMBL" id="EBW2505483.1"/>
    </source>
</evidence>
<organism evidence="1">
    <name type="scientific">Salmonella enterica subsp. enterica serovar Stanleyville</name>
    <dbReference type="NCBI Taxonomy" id="286782"/>
    <lineage>
        <taxon>Bacteria</taxon>
        <taxon>Pseudomonadati</taxon>
        <taxon>Pseudomonadota</taxon>
        <taxon>Gammaproteobacteria</taxon>
        <taxon>Enterobacterales</taxon>
        <taxon>Enterobacteriaceae</taxon>
        <taxon>Salmonella</taxon>
    </lineage>
</organism>
<reference evidence="1" key="1">
    <citation type="submission" date="2018-07" db="EMBL/GenBank/DDBJ databases">
        <authorList>
            <person name="Ashton P.M."/>
            <person name="Dallman T."/>
            <person name="Nair S."/>
            <person name="De Pinna E."/>
            <person name="Peters T."/>
            <person name="Grant K."/>
        </authorList>
    </citation>
    <scope>NUCLEOTIDE SEQUENCE</scope>
    <source>
        <strain evidence="1">314979</strain>
    </source>
</reference>
<accession>A0A5W1UYR8</accession>
<sequence length="71" mass="8228">MNTLTIDIYVSENNPTLIMLSANTIPRPEACLNAISDICYFRYPAGHTSGHHHWWSINALPFTSHDYRHWD</sequence>
<proteinExistence type="predicted"/>
<protein>
    <submittedName>
        <fullName evidence="1">Uncharacterized protein</fullName>
    </submittedName>
</protein>
<comment type="caution">
    <text evidence="1">The sequence shown here is derived from an EMBL/GenBank/DDBJ whole genome shotgun (WGS) entry which is preliminary data.</text>
</comment>
<dbReference type="EMBL" id="AAHHUY010000002">
    <property type="protein sequence ID" value="EBW2505483.1"/>
    <property type="molecule type" value="Genomic_DNA"/>
</dbReference>
<name>A0A5W1UYR8_SALET</name>